<dbReference type="EMBL" id="UINC01032501">
    <property type="protein sequence ID" value="SVB20266.1"/>
    <property type="molecule type" value="Genomic_DNA"/>
</dbReference>
<dbReference type="InterPro" id="IPR027396">
    <property type="entry name" value="DsrEFH-like"/>
</dbReference>
<dbReference type="PANTHER" id="PTHR37691">
    <property type="entry name" value="BLR3518 PROTEIN"/>
    <property type="match status" value="1"/>
</dbReference>
<sequence>MTRISSFVTTIAMLFALSGVVQAEDNLLVAGFGAARDLPGAPHSPDPNVEYKVVFDAVMTDEDLDDPYPMLRPIAIYLNTLAKFGVPPENRNISVVLHRGSGLIGLTNEAFKARHDGTENPNIELIKKLHAAGVTFHLCGQGMLARGLERSEILEEIQVDYWALTTLIELGRQGYVQIG</sequence>
<dbReference type="Pfam" id="PF02635">
    <property type="entry name" value="DsrE"/>
    <property type="match status" value="1"/>
</dbReference>
<dbReference type="PANTHER" id="PTHR37691:SF1">
    <property type="entry name" value="BLR3518 PROTEIN"/>
    <property type="match status" value="1"/>
</dbReference>
<reference evidence="1" key="1">
    <citation type="submission" date="2018-05" db="EMBL/GenBank/DDBJ databases">
        <authorList>
            <person name="Lanie J.A."/>
            <person name="Ng W.-L."/>
            <person name="Kazmierczak K.M."/>
            <person name="Andrzejewski T.M."/>
            <person name="Davidsen T.M."/>
            <person name="Wayne K.J."/>
            <person name="Tettelin H."/>
            <person name="Glass J.I."/>
            <person name="Rusch D."/>
            <person name="Podicherti R."/>
            <person name="Tsui H.-C.T."/>
            <person name="Winkler M.E."/>
        </authorList>
    </citation>
    <scope>NUCLEOTIDE SEQUENCE</scope>
</reference>
<dbReference type="AlphaFoldDB" id="A0A382C2H5"/>
<gene>
    <name evidence="1" type="ORF">METZ01_LOCUS173120</name>
</gene>
<name>A0A382C2H5_9ZZZZ</name>
<dbReference type="InterPro" id="IPR003787">
    <property type="entry name" value="Sulphur_relay_DsrE/F-like"/>
</dbReference>
<evidence type="ECO:0000313" key="1">
    <source>
        <dbReference type="EMBL" id="SVB20266.1"/>
    </source>
</evidence>
<dbReference type="SUPFAM" id="SSF75169">
    <property type="entry name" value="DsrEFH-like"/>
    <property type="match status" value="1"/>
</dbReference>
<accession>A0A382C2H5</accession>
<organism evidence="1">
    <name type="scientific">marine metagenome</name>
    <dbReference type="NCBI Taxonomy" id="408172"/>
    <lineage>
        <taxon>unclassified sequences</taxon>
        <taxon>metagenomes</taxon>
        <taxon>ecological metagenomes</taxon>
    </lineage>
</organism>
<protein>
    <submittedName>
        <fullName evidence="1">Uncharacterized protein</fullName>
    </submittedName>
</protein>
<proteinExistence type="predicted"/>
<dbReference type="Gene3D" id="3.40.1260.10">
    <property type="entry name" value="DsrEFH-like"/>
    <property type="match status" value="1"/>
</dbReference>